<sequence length="93" mass="11094">MHINQSNIINAYTHHHYAYPRDKILVSPEVHNTLYKIIDYIGLKIDQHNIRQLSSYSNTFKTHTCEFMHNINSTYLNYRNKILIPPMLNTYTV</sequence>
<dbReference type="EMBL" id="CP033455">
    <property type="protein sequence ID" value="QGR03068.1"/>
    <property type="molecule type" value="Genomic_DNA"/>
</dbReference>
<name>A0AAE6QA62_EHRRU</name>
<dbReference type="Proteomes" id="UP000422822">
    <property type="component" value="Chromosome"/>
</dbReference>
<dbReference type="AlphaFoldDB" id="A0AAE6QA62"/>
<accession>A0AAE6QA62</accession>
<reference evidence="1 2" key="1">
    <citation type="submission" date="2018-10" db="EMBL/GenBank/DDBJ databases">
        <title>Propagation and draft genome sequences of three atypical Erhlichia ruminantium isolates.</title>
        <authorList>
            <person name="Liebenberg J."/>
            <person name="Steyn H."/>
            <person name="Josemans A."/>
            <person name="Zweygarth E."/>
        </authorList>
    </citation>
    <scope>NUCLEOTIDE SEQUENCE [LARGE SCALE GENOMIC DNA]</scope>
    <source>
        <strain evidence="1 2">Omatjenne</strain>
    </source>
</reference>
<evidence type="ECO:0000313" key="2">
    <source>
        <dbReference type="Proteomes" id="UP000422822"/>
    </source>
</evidence>
<proteinExistence type="predicted"/>
<organism evidence="1 2">
    <name type="scientific">Ehrlichia ruminantium</name>
    <name type="common">heartwater rickettsia</name>
    <name type="synonym">Cowdria ruminantium</name>
    <dbReference type="NCBI Taxonomy" id="779"/>
    <lineage>
        <taxon>Bacteria</taxon>
        <taxon>Pseudomonadati</taxon>
        <taxon>Pseudomonadota</taxon>
        <taxon>Alphaproteobacteria</taxon>
        <taxon>Rickettsiales</taxon>
        <taxon>Anaplasmataceae</taxon>
        <taxon>Ehrlichia</taxon>
    </lineage>
</organism>
<keyword evidence="2" id="KW-1185">Reference proteome</keyword>
<protein>
    <submittedName>
        <fullName evidence="1">Uncharacterized protein</fullName>
    </submittedName>
</protein>
<gene>
    <name evidence="1" type="ORF">EDL80_00325</name>
</gene>
<evidence type="ECO:0000313" key="1">
    <source>
        <dbReference type="EMBL" id="QGR03068.1"/>
    </source>
</evidence>